<evidence type="ECO:0000313" key="2">
    <source>
        <dbReference type="EMBL" id="PIW18517.1"/>
    </source>
</evidence>
<feature type="domain" description="Amidohydrolase 3" evidence="1">
    <location>
        <begin position="44"/>
        <end position="565"/>
    </location>
</feature>
<dbReference type="InterPro" id="IPR032466">
    <property type="entry name" value="Metal_Hydrolase"/>
</dbReference>
<dbReference type="InterPro" id="IPR011059">
    <property type="entry name" value="Metal-dep_hydrolase_composite"/>
</dbReference>
<dbReference type="SUPFAM" id="SSF51338">
    <property type="entry name" value="Composite domain of metallo-dependent hydrolases"/>
    <property type="match status" value="1"/>
</dbReference>
<dbReference type="InterPro" id="IPR050378">
    <property type="entry name" value="Metallo-dep_Hydrolases_sf"/>
</dbReference>
<dbReference type="GO" id="GO:0016812">
    <property type="term" value="F:hydrolase activity, acting on carbon-nitrogen (but not peptide) bonds, in cyclic amides"/>
    <property type="evidence" value="ECO:0007669"/>
    <property type="project" value="TreeGrafter"/>
</dbReference>
<comment type="caution">
    <text evidence="2">The sequence shown here is derived from an EMBL/GenBank/DDBJ whole genome shotgun (WGS) entry which is preliminary data.</text>
</comment>
<name>A0A2M7G8V1_9BACT</name>
<dbReference type="AlphaFoldDB" id="A0A2M7G8V1"/>
<gene>
    <name evidence="2" type="ORF">COW36_04285</name>
</gene>
<evidence type="ECO:0000259" key="1">
    <source>
        <dbReference type="Pfam" id="PF07969"/>
    </source>
</evidence>
<dbReference type="CDD" id="cd01297">
    <property type="entry name" value="D-aminoacylase"/>
    <property type="match status" value="1"/>
</dbReference>
<dbReference type="Gene3D" id="3.20.20.140">
    <property type="entry name" value="Metal-dependent hydrolases"/>
    <property type="match status" value="2"/>
</dbReference>
<dbReference type="PANTHER" id="PTHR11647:SF1">
    <property type="entry name" value="COLLAPSIN RESPONSE MEDIATOR PROTEIN"/>
    <property type="match status" value="1"/>
</dbReference>
<keyword evidence="2" id="KW-0378">Hydrolase</keyword>
<protein>
    <submittedName>
        <fullName evidence="2">Amidohydrolase</fullName>
    </submittedName>
</protein>
<dbReference type="Gene3D" id="2.30.40.10">
    <property type="entry name" value="Urease, subunit C, domain 1"/>
    <property type="match status" value="1"/>
</dbReference>
<dbReference type="SUPFAM" id="SSF51556">
    <property type="entry name" value="Metallo-dependent hydrolases"/>
    <property type="match status" value="1"/>
</dbReference>
<dbReference type="InterPro" id="IPR013108">
    <property type="entry name" value="Amidohydro_3"/>
</dbReference>
<dbReference type="PANTHER" id="PTHR11647">
    <property type="entry name" value="HYDRANTOINASE/DIHYDROPYRIMIDINASE FAMILY MEMBER"/>
    <property type="match status" value="1"/>
</dbReference>
<accession>A0A2M7G8V1</accession>
<dbReference type="Proteomes" id="UP000231019">
    <property type="component" value="Unassembled WGS sequence"/>
</dbReference>
<sequence>MKYDLIIQGGTLIDGTGKAGYPADVAILDGKIAAIGKIAAEAEKVLDAHGAIVTPGFVDIHTHYDGQISWDAGLAPSSLHGVTTAVLGSCGVGFAPCRKSDQEKLIALMEGVEDIPGSALAEGLTWNWESFPEYMNALDAQPHSIDFCLQMTHDPLRVYVMGDRAVHNQPASPEEIAQMRQLLREGLEAGAVGFSTGRSDNHRSATGAHTPAAEAQKNELSGIVKAFEGLQHGVVQAVSDFDMPYGDQHFEREFDLLEEMAKAAGRPLSISLMQRDQSPEQWRWIMRRAEAAQAKGLEVKLQVGARAIGVLLGLETTFHPFMGFPSYKAISHLPLAERVKAMSDPAFKAQLLTEKNDPVAGDGSPIPPLADMLLAQVEMIGMRMFTLGENPDYEPSMAHSIGMKAKQRGESVLSGIYDAMLENEGHALIYFPLYNYIAGNLDNTYTMLSHPQALPGLGDGGAHVGTICDASFPTFMISHWARDRQSDKFTLEQVIKMQTQDTAAFIGLKDRGTLEVGKKADLNIIEFENLRLHPPYLVADLPAGGKRLMQKASGYRATLVSGEIIAENGELTGAYPGRLVRLKD</sequence>
<dbReference type="Pfam" id="PF07969">
    <property type="entry name" value="Amidohydro_3"/>
    <property type="match status" value="1"/>
</dbReference>
<proteinExistence type="predicted"/>
<dbReference type="EMBL" id="PFFQ01000012">
    <property type="protein sequence ID" value="PIW18517.1"/>
    <property type="molecule type" value="Genomic_DNA"/>
</dbReference>
<organism evidence="2 3">
    <name type="scientific">bacterium (Candidatus Blackallbacteria) CG17_big_fil_post_rev_8_21_14_2_50_48_46</name>
    <dbReference type="NCBI Taxonomy" id="2014261"/>
    <lineage>
        <taxon>Bacteria</taxon>
        <taxon>Candidatus Blackallbacteria</taxon>
    </lineage>
</organism>
<reference evidence="2 3" key="1">
    <citation type="submission" date="2017-09" db="EMBL/GenBank/DDBJ databases">
        <title>Depth-based differentiation of microbial function through sediment-hosted aquifers and enrichment of novel symbionts in the deep terrestrial subsurface.</title>
        <authorList>
            <person name="Probst A.J."/>
            <person name="Ladd B."/>
            <person name="Jarett J.K."/>
            <person name="Geller-Mcgrath D.E."/>
            <person name="Sieber C.M."/>
            <person name="Emerson J.B."/>
            <person name="Anantharaman K."/>
            <person name="Thomas B.C."/>
            <person name="Malmstrom R."/>
            <person name="Stieglmeier M."/>
            <person name="Klingl A."/>
            <person name="Woyke T."/>
            <person name="Ryan C.M."/>
            <person name="Banfield J.F."/>
        </authorList>
    </citation>
    <scope>NUCLEOTIDE SEQUENCE [LARGE SCALE GENOMIC DNA]</scope>
    <source>
        <strain evidence="2">CG17_big_fil_post_rev_8_21_14_2_50_48_46</strain>
    </source>
</reference>
<evidence type="ECO:0000313" key="3">
    <source>
        <dbReference type="Proteomes" id="UP000231019"/>
    </source>
</evidence>
<dbReference type="GO" id="GO:0005829">
    <property type="term" value="C:cytosol"/>
    <property type="evidence" value="ECO:0007669"/>
    <property type="project" value="TreeGrafter"/>
</dbReference>